<evidence type="ECO:0000313" key="1">
    <source>
        <dbReference type="EMBL" id="ADY51509.1"/>
    </source>
</evidence>
<dbReference type="AlphaFoldDB" id="F0SAD2"/>
<dbReference type="KEGG" id="psn:Pedsa_0937"/>
<gene>
    <name evidence="1" type="ordered locus">Pedsa_0937</name>
</gene>
<dbReference type="EMBL" id="CP002545">
    <property type="protein sequence ID" value="ADY51509.1"/>
    <property type="molecule type" value="Genomic_DNA"/>
</dbReference>
<name>F0SAD2_PSESL</name>
<keyword evidence="2" id="KW-1185">Reference proteome</keyword>
<protein>
    <submittedName>
        <fullName evidence="1">Uncharacterized protein</fullName>
    </submittedName>
</protein>
<reference evidence="2" key="2">
    <citation type="submission" date="2011-02" db="EMBL/GenBank/DDBJ databases">
        <title>The complete genome of Pedobacter saltans DSM 12145.</title>
        <authorList>
            <consortium name="US DOE Joint Genome Institute (JGI-PGF)"/>
            <person name="Lucas S."/>
            <person name="Copeland A."/>
            <person name="Lapidus A."/>
            <person name="Bruce D."/>
            <person name="Goodwin L."/>
            <person name="Pitluck S."/>
            <person name="Kyrpides N."/>
            <person name="Mavromatis K."/>
            <person name="Pagani I."/>
            <person name="Ivanova N."/>
            <person name="Ovchinnikova G."/>
            <person name="Lu M."/>
            <person name="Detter J.C."/>
            <person name="Han C."/>
            <person name="Land M."/>
            <person name="Hauser L."/>
            <person name="Markowitz V."/>
            <person name="Cheng J.-F."/>
            <person name="Hugenholtz P."/>
            <person name="Woyke T."/>
            <person name="Wu D."/>
            <person name="Tindall B."/>
            <person name="Pomrenke H.G."/>
            <person name="Brambilla E."/>
            <person name="Klenk H.-P."/>
            <person name="Eisen J.A."/>
        </authorList>
    </citation>
    <scope>NUCLEOTIDE SEQUENCE [LARGE SCALE GENOMIC DNA]</scope>
    <source>
        <strain evidence="2">ATCC 51119 / DSM 12145 / JCM 21818 / LMG 10337 / NBRC 100064 / NCIMB 13643</strain>
    </source>
</reference>
<dbReference type="OrthoDB" id="9959503at2"/>
<accession>F0SAD2</accession>
<dbReference type="RefSeq" id="WP_013632009.1">
    <property type="nucleotide sequence ID" value="NC_015177.1"/>
</dbReference>
<dbReference type="STRING" id="762903.Pedsa_0937"/>
<dbReference type="Proteomes" id="UP000000310">
    <property type="component" value="Chromosome"/>
</dbReference>
<reference evidence="1 2" key="1">
    <citation type="journal article" date="2011" name="Stand. Genomic Sci.">
        <title>Complete genome sequence of the gliding, heparinolytic Pedobacter saltans type strain (113).</title>
        <authorList>
            <person name="Liolios K."/>
            <person name="Sikorski J."/>
            <person name="Lu M."/>
            <person name="Nolan M."/>
            <person name="Lapidus A."/>
            <person name="Lucas S."/>
            <person name="Hammon N."/>
            <person name="Deshpande S."/>
            <person name="Cheng J.F."/>
            <person name="Tapia R."/>
            <person name="Han C."/>
            <person name="Goodwin L."/>
            <person name="Pitluck S."/>
            <person name="Huntemann M."/>
            <person name="Ivanova N."/>
            <person name="Pagani I."/>
            <person name="Mavromatis K."/>
            <person name="Ovchinikova G."/>
            <person name="Pati A."/>
            <person name="Chen A."/>
            <person name="Palaniappan K."/>
            <person name="Land M."/>
            <person name="Hauser L."/>
            <person name="Brambilla E.M."/>
            <person name="Kotsyurbenko O."/>
            <person name="Rohde M."/>
            <person name="Tindall B.J."/>
            <person name="Abt B."/>
            <person name="Goker M."/>
            <person name="Detter J.C."/>
            <person name="Woyke T."/>
            <person name="Bristow J."/>
            <person name="Eisen J.A."/>
            <person name="Markowitz V."/>
            <person name="Hugenholtz P."/>
            <person name="Klenk H.P."/>
            <person name="Kyrpides N.C."/>
        </authorList>
    </citation>
    <scope>NUCLEOTIDE SEQUENCE [LARGE SCALE GENOMIC DNA]</scope>
    <source>
        <strain evidence="2">ATCC 51119 / DSM 12145 / JCM 21818 / LMG 10337 / NBRC 100064 / NCIMB 13643</strain>
    </source>
</reference>
<organism evidence="1 2">
    <name type="scientific">Pseudopedobacter saltans (strain ATCC 51119 / DSM 12145 / JCM 21818 / CCUG 39354 / LMG 10337 / NBRC 100064 / NCIMB 13643)</name>
    <name type="common">Pedobacter saltans</name>
    <dbReference type="NCBI Taxonomy" id="762903"/>
    <lineage>
        <taxon>Bacteria</taxon>
        <taxon>Pseudomonadati</taxon>
        <taxon>Bacteroidota</taxon>
        <taxon>Sphingobacteriia</taxon>
        <taxon>Sphingobacteriales</taxon>
        <taxon>Sphingobacteriaceae</taxon>
        <taxon>Pseudopedobacter</taxon>
    </lineage>
</organism>
<proteinExistence type="predicted"/>
<sequence>MERIIKNTFTKEISTAVFNDWSLNFTVERDATKVLSVQVTGQTAQSYFNAHRNEAGNVSVSFSGQGGYDNVLANAVTEEINLIVAQPVVEA</sequence>
<evidence type="ECO:0000313" key="2">
    <source>
        <dbReference type="Proteomes" id="UP000000310"/>
    </source>
</evidence>
<dbReference type="HOGENOM" id="CLU_2424681_0_0_10"/>